<evidence type="ECO:0000313" key="2">
    <source>
        <dbReference type="EMBL" id="SES94394.1"/>
    </source>
</evidence>
<accession>A0A1I0AL03</accession>
<feature type="transmembrane region" description="Helical" evidence="1">
    <location>
        <begin position="77"/>
        <end position="97"/>
    </location>
</feature>
<dbReference type="Pfam" id="PF08592">
    <property type="entry name" value="Anthrone_oxy"/>
    <property type="match status" value="1"/>
</dbReference>
<keyword evidence="3" id="KW-1185">Reference proteome</keyword>
<dbReference type="STRING" id="568860.SAMN05421811_101817"/>
<keyword evidence="1" id="KW-0472">Membrane</keyword>
<organism evidence="2 3">
    <name type="scientific">Nonomuraea wenchangensis</name>
    <dbReference type="NCBI Taxonomy" id="568860"/>
    <lineage>
        <taxon>Bacteria</taxon>
        <taxon>Bacillati</taxon>
        <taxon>Actinomycetota</taxon>
        <taxon>Actinomycetes</taxon>
        <taxon>Streptosporangiales</taxon>
        <taxon>Streptosporangiaceae</taxon>
        <taxon>Nonomuraea</taxon>
    </lineage>
</organism>
<evidence type="ECO:0000256" key="1">
    <source>
        <dbReference type="SAM" id="Phobius"/>
    </source>
</evidence>
<protein>
    <submittedName>
        <fullName evidence="2">Uncharacterized membrane protein</fullName>
    </submittedName>
</protein>
<sequence>MLEILVPGVLLVNGLAAGVLMGTQLGGWPLLQSLPPGRYVHAHAFFSTRFDPFMPICLIGTLAGDAALALLTGPPAATVLFAVAGALALGTVTVSLVKNVPVNRWIRGLDPDHLPEDFAERDPRRHWGGWNRARSAMSVAALAVNCVAVGLLL</sequence>
<dbReference type="AlphaFoldDB" id="A0A1I0AL03"/>
<name>A0A1I0AL03_9ACTN</name>
<dbReference type="EMBL" id="FOHX01000001">
    <property type="protein sequence ID" value="SES94394.1"/>
    <property type="molecule type" value="Genomic_DNA"/>
</dbReference>
<keyword evidence="1" id="KW-1133">Transmembrane helix</keyword>
<dbReference type="RefSeq" id="WP_091076907.1">
    <property type="nucleotide sequence ID" value="NZ_FOHX01000001.1"/>
</dbReference>
<feature type="transmembrane region" description="Helical" evidence="1">
    <location>
        <begin position="6"/>
        <end position="31"/>
    </location>
</feature>
<gene>
    <name evidence="2" type="ORF">SAMN05421811_101817</name>
</gene>
<dbReference type="OrthoDB" id="4251131at2"/>
<dbReference type="InterPro" id="IPR013901">
    <property type="entry name" value="Anthrone_oxy"/>
</dbReference>
<keyword evidence="1" id="KW-0812">Transmembrane</keyword>
<evidence type="ECO:0000313" key="3">
    <source>
        <dbReference type="Proteomes" id="UP000199361"/>
    </source>
</evidence>
<proteinExistence type="predicted"/>
<reference evidence="2 3" key="1">
    <citation type="submission" date="2016-10" db="EMBL/GenBank/DDBJ databases">
        <authorList>
            <person name="de Groot N.N."/>
        </authorList>
    </citation>
    <scope>NUCLEOTIDE SEQUENCE [LARGE SCALE GENOMIC DNA]</scope>
    <source>
        <strain evidence="2 3">CGMCC 4.5598</strain>
    </source>
</reference>
<dbReference type="Proteomes" id="UP000199361">
    <property type="component" value="Unassembled WGS sequence"/>
</dbReference>